<dbReference type="EMBL" id="CAJJDN010000032">
    <property type="protein sequence ID" value="CAD8074867.1"/>
    <property type="molecule type" value="Genomic_DNA"/>
</dbReference>
<keyword evidence="1" id="KW-0479">Metal-binding</keyword>
<dbReference type="AlphaFoldDB" id="A0A8S1M4A8"/>
<keyword evidence="3" id="KW-0862">Zinc</keyword>
<proteinExistence type="predicted"/>
<comment type="caution">
    <text evidence="5">The sequence shown here is derived from an EMBL/GenBank/DDBJ whole genome shotgun (WGS) entry which is preliminary data.</text>
</comment>
<accession>A0A8S1M4A8</accession>
<dbReference type="Pfam" id="PF13771">
    <property type="entry name" value="zf-HC5HC2H"/>
    <property type="match status" value="1"/>
</dbReference>
<dbReference type="Proteomes" id="UP000692954">
    <property type="component" value="Unassembled WGS sequence"/>
</dbReference>
<evidence type="ECO:0000256" key="3">
    <source>
        <dbReference type="ARBA" id="ARBA00022833"/>
    </source>
</evidence>
<evidence type="ECO:0000256" key="1">
    <source>
        <dbReference type="ARBA" id="ARBA00022723"/>
    </source>
</evidence>
<evidence type="ECO:0000313" key="6">
    <source>
        <dbReference type="Proteomes" id="UP000692954"/>
    </source>
</evidence>
<evidence type="ECO:0000256" key="2">
    <source>
        <dbReference type="ARBA" id="ARBA00022771"/>
    </source>
</evidence>
<sequence length="547" mass="64240">MQQKVEQVSLLNQTCSLHTSEQLNLVCLSASCLSQGFICKLCRKLHENHNVIAAEEFLEILKRLVNYDGKYKTPNQIDPIIARTTASLMAIIEELEIQIEYFNEKLNQIKSQFEKYKQVSNDVCLLNNLIYYAYGTDSQQSLFQEQLQGVLKRMCFHSKKLSLISVASCQSNFLFVPNQKLYQNFLEPILNQLKQIRQSLDTKMMQPESYNVLNLQFKNSLDLIPNTQYNQIVFESETLTEEDKIFEKFIIDRPDNNPIKKIKKYKQEYNPIEEPCNQGIGRVEKISIVAGHKMWYHDLAFVRFKPRNWVVEPRHACIICKCHPKFARIKEFLNCKYGDLYGPIELASNLFDAFKKAVANRKEKQYLVERSGIYFHDLCVYWSSEVQCDEVEGKIDFLSLCKAVGNSYNTFCYLCKRRGATMKCNNPQCEIWIHYYCWKELDPSNQYLDNKRFRMLCPQHALGQDYKPEWLYSNQIAQSISNFYAQSKQKPQDQIKITHKEQYEEDKSDAEQQVINSYKSKPIIKEQSIKSEQNFFIPDPNEQDSIL</sequence>
<dbReference type="GO" id="GO:0008270">
    <property type="term" value="F:zinc ion binding"/>
    <property type="evidence" value="ECO:0007669"/>
    <property type="project" value="UniProtKB-KW"/>
</dbReference>
<evidence type="ECO:0000259" key="4">
    <source>
        <dbReference type="SMART" id="SM00249"/>
    </source>
</evidence>
<keyword evidence="6" id="KW-1185">Reference proteome</keyword>
<dbReference type="SMART" id="SM00249">
    <property type="entry name" value="PHD"/>
    <property type="match status" value="1"/>
</dbReference>
<evidence type="ECO:0000313" key="5">
    <source>
        <dbReference type="EMBL" id="CAD8074867.1"/>
    </source>
</evidence>
<name>A0A8S1M4A8_9CILI</name>
<keyword evidence="2" id="KW-0863">Zinc-finger</keyword>
<dbReference type="InterPro" id="IPR001965">
    <property type="entry name" value="Znf_PHD"/>
</dbReference>
<feature type="domain" description="Zinc finger PHD-type" evidence="4">
    <location>
        <begin position="411"/>
        <end position="461"/>
    </location>
</feature>
<dbReference type="OrthoDB" id="512616at2759"/>
<organism evidence="5 6">
    <name type="scientific">Paramecium sonneborni</name>
    <dbReference type="NCBI Taxonomy" id="65129"/>
    <lineage>
        <taxon>Eukaryota</taxon>
        <taxon>Sar</taxon>
        <taxon>Alveolata</taxon>
        <taxon>Ciliophora</taxon>
        <taxon>Intramacronucleata</taxon>
        <taxon>Oligohymenophorea</taxon>
        <taxon>Peniculida</taxon>
        <taxon>Parameciidae</taxon>
        <taxon>Paramecium</taxon>
    </lineage>
</organism>
<reference evidence="5" key="1">
    <citation type="submission" date="2021-01" db="EMBL/GenBank/DDBJ databases">
        <authorList>
            <consortium name="Genoscope - CEA"/>
            <person name="William W."/>
        </authorList>
    </citation>
    <scope>NUCLEOTIDE SEQUENCE</scope>
</reference>
<dbReference type="PROSITE" id="PS51257">
    <property type="entry name" value="PROKAR_LIPOPROTEIN"/>
    <property type="match status" value="1"/>
</dbReference>
<protein>
    <recommendedName>
        <fullName evidence="4">Zinc finger PHD-type domain-containing protein</fullName>
    </recommendedName>
</protein>
<gene>
    <name evidence="5" type="ORF">PSON_ATCC_30995.1.T0320317</name>
</gene>